<feature type="region of interest" description="Disordered" evidence="4">
    <location>
        <begin position="1"/>
        <end position="20"/>
    </location>
</feature>
<dbReference type="Gene3D" id="3.40.1280.10">
    <property type="match status" value="1"/>
</dbReference>
<dbReference type="RefSeq" id="WP_159823224.1">
    <property type="nucleotide sequence ID" value="NZ_CABWNB010000004.1"/>
</dbReference>
<reference evidence="6 7" key="1">
    <citation type="submission" date="2020-08" db="EMBL/GenBank/DDBJ databases">
        <title>Genomic Encyclopedia of Type Strains, Phase IV (KMG-IV): sequencing the most valuable type-strain genomes for metagenomic binning, comparative biology and taxonomic classification.</title>
        <authorList>
            <person name="Goeker M."/>
        </authorList>
    </citation>
    <scope>NUCLEOTIDE SEQUENCE [LARGE SCALE GENOMIC DNA]</scope>
    <source>
        <strain evidence="6 7">DSM 21255</strain>
    </source>
</reference>
<evidence type="ECO:0000259" key="5">
    <source>
        <dbReference type="SMART" id="SM00967"/>
    </source>
</evidence>
<dbReference type="GO" id="GO:0032259">
    <property type="term" value="P:methylation"/>
    <property type="evidence" value="ECO:0007669"/>
    <property type="project" value="UniProtKB-KW"/>
</dbReference>
<dbReference type="InterPro" id="IPR029028">
    <property type="entry name" value="Alpha/beta_knot_MTases"/>
</dbReference>
<dbReference type="Pfam" id="PF00588">
    <property type="entry name" value="SpoU_methylase"/>
    <property type="match status" value="1"/>
</dbReference>
<dbReference type="OrthoDB" id="9794400at2"/>
<proteinExistence type="inferred from homology"/>
<evidence type="ECO:0000313" key="7">
    <source>
        <dbReference type="Proteomes" id="UP000591941"/>
    </source>
</evidence>
<dbReference type="GO" id="GO:0003723">
    <property type="term" value="F:RNA binding"/>
    <property type="evidence" value="ECO:0007669"/>
    <property type="project" value="InterPro"/>
</dbReference>
<comment type="caution">
    <text evidence="6">The sequence shown here is derived from an EMBL/GenBank/DDBJ whole genome shotgun (WGS) entry which is preliminary data.</text>
</comment>
<dbReference type="SMART" id="SM00967">
    <property type="entry name" value="SpoU_sub_bind"/>
    <property type="match status" value="1"/>
</dbReference>
<feature type="domain" description="RNA 2-O ribose methyltransferase substrate binding" evidence="5">
    <location>
        <begin position="23"/>
        <end position="96"/>
    </location>
</feature>
<dbReference type="EC" id="2.1.1.185" evidence="6"/>
<evidence type="ECO:0000256" key="2">
    <source>
        <dbReference type="ARBA" id="ARBA00022603"/>
    </source>
</evidence>
<dbReference type="PANTHER" id="PTHR46429:SF1">
    <property type="entry name" value="23S RRNA (GUANOSINE-2'-O-)-METHYLTRANSFERASE RLMB"/>
    <property type="match status" value="1"/>
</dbReference>
<dbReference type="SUPFAM" id="SSF55315">
    <property type="entry name" value="L30e-like"/>
    <property type="match status" value="1"/>
</dbReference>
<evidence type="ECO:0000313" key="6">
    <source>
        <dbReference type="EMBL" id="MBB6478068.1"/>
    </source>
</evidence>
<dbReference type="GO" id="GO:0005829">
    <property type="term" value="C:cytosol"/>
    <property type="evidence" value="ECO:0007669"/>
    <property type="project" value="TreeGrafter"/>
</dbReference>
<dbReference type="Proteomes" id="UP000591941">
    <property type="component" value="Unassembled WGS sequence"/>
</dbReference>
<evidence type="ECO:0000256" key="1">
    <source>
        <dbReference type="ARBA" id="ARBA00007228"/>
    </source>
</evidence>
<organism evidence="6 7">
    <name type="scientific">Negativicoccus succinicivorans</name>
    <dbReference type="NCBI Taxonomy" id="620903"/>
    <lineage>
        <taxon>Bacteria</taxon>
        <taxon>Bacillati</taxon>
        <taxon>Bacillota</taxon>
        <taxon>Negativicutes</taxon>
        <taxon>Veillonellales</taxon>
        <taxon>Veillonellaceae</taxon>
        <taxon>Negativicoccus</taxon>
    </lineage>
</organism>
<dbReference type="InterPro" id="IPR004441">
    <property type="entry name" value="rRNA_MeTrfase_TrmH"/>
</dbReference>
<keyword evidence="3 6" id="KW-0808">Transferase</keyword>
<dbReference type="Pfam" id="PF08032">
    <property type="entry name" value="SpoU_sub_bind"/>
    <property type="match status" value="1"/>
</dbReference>
<feature type="compositionally biased region" description="Basic residues" evidence="4">
    <location>
        <begin position="1"/>
        <end position="14"/>
    </location>
</feature>
<dbReference type="InterPro" id="IPR013123">
    <property type="entry name" value="SpoU_subst-bd"/>
</dbReference>
<dbReference type="CDD" id="cd18103">
    <property type="entry name" value="SpoU-like_RlmB"/>
    <property type="match status" value="1"/>
</dbReference>
<dbReference type="SUPFAM" id="SSF75217">
    <property type="entry name" value="alpha/beta knot"/>
    <property type="match status" value="1"/>
</dbReference>
<dbReference type="Gene3D" id="3.30.1330.30">
    <property type="match status" value="1"/>
</dbReference>
<dbReference type="GO" id="GO:0006396">
    <property type="term" value="P:RNA processing"/>
    <property type="evidence" value="ECO:0007669"/>
    <property type="project" value="InterPro"/>
</dbReference>
<keyword evidence="7" id="KW-1185">Reference proteome</keyword>
<protein>
    <submittedName>
        <fullName evidence="6">23S rRNA (Guanosine2251-2'-O)-methyltransferase</fullName>
        <ecNumber evidence="6">2.1.1.185</ecNumber>
    </submittedName>
</protein>
<evidence type="ECO:0000256" key="3">
    <source>
        <dbReference type="ARBA" id="ARBA00022679"/>
    </source>
</evidence>
<dbReference type="FunFam" id="3.40.1280.10:FF:000008">
    <property type="entry name" value="Group 3 RNA methyltransferase TrmH"/>
    <property type="match status" value="1"/>
</dbReference>
<comment type="similarity">
    <text evidence="1">Belongs to the class IV-like SAM-binding methyltransferase superfamily. RNA methyltransferase TrmH family.</text>
</comment>
<dbReference type="NCBIfam" id="TIGR00186">
    <property type="entry name" value="rRNA_methyl_3"/>
    <property type="match status" value="1"/>
</dbReference>
<dbReference type="InterPro" id="IPR029064">
    <property type="entry name" value="Ribosomal_eL30-like_sf"/>
</dbReference>
<dbReference type="GeneID" id="93486390"/>
<dbReference type="InterPro" id="IPR029026">
    <property type="entry name" value="tRNA_m1G_MTases_N"/>
</dbReference>
<dbReference type="PANTHER" id="PTHR46429">
    <property type="entry name" value="23S RRNA (GUANOSINE-2'-O-)-METHYLTRANSFERASE RLMB"/>
    <property type="match status" value="1"/>
</dbReference>
<gene>
    <name evidence="6" type="ORF">HNR45_001129</name>
</gene>
<evidence type="ECO:0000256" key="4">
    <source>
        <dbReference type="SAM" id="MobiDB-lite"/>
    </source>
</evidence>
<name>A0A841R5L2_9FIRM</name>
<accession>A0A841R5L2</accession>
<dbReference type="AlphaFoldDB" id="A0A841R5L2"/>
<dbReference type="EMBL" id="JACHHI010000005">
    <property type="protein sequence ID" value="MBB6478068.1"/>
    <property type="molecule type" value="Genomic_DNA"/>
</dbReference>
<dbReference type="InterPro" id="IPR001537">
    <property type="entry name" value="SpoU_MeTrfase"/>
</dbReference>
<dbReference type="GO" id="GO:0008173">
    <property type="term" value="F:RNA methyltransferase activity"/>
    <property type="evidence" value="ECO:0007669"/>
    <property type="project" value="InterPro"/>
</dbReference>
<sequence>MRSKAKPKFGGKRREHTDASAHYIAGRRGAVETIASGRARALYVQTPVRGDVKALVETARKAGIAVHETDAKTLQQMVPDVRQQGIVVELPPYEYATLESVLATVQNMENALVILLDGVEDPHNLGAIIRSADGAGAAAVIIPERRSAAVTEVVHKTSAGAVEWLPIARVTNVVQTLTALKQAGFWVGGADMAGDLTYTKADWRGKIVIVLGNEGKGISRLVRENCDFMVQIPMWGKVSSLNVSVAGALMMFEAARQQRSQHD</sequence>
<keyword evidence="2 6" id="KW-0489">Methyltransferase</keyword>